<organism evidence="1 2">
    <name type="scientific">Geobacter hydrogenophilus</name>
    <dbReference type="NCBI Taxonomy" id="40983"/>
    <lineage>
        <taxon>Bacteria</taxon>
        <taxon>Pseudomonadati</taxon>
        <taxon>Thermodesulfobacteriota</taxon>
        <taxon>Desulfuromonadia</taxon>
        <taxon>Geobacterales</taxon>
        <taxon>Geobacteraceae</taxon>
        <taxon>Geobacter</taxon>
    </lineage>
</organism>
<dbReference type="Proteomes" id="UP001144352">
    <property type="component" value="Unassembled WGS sequence"/>
</dbReference>
<protein>
    <submittedName>
        <fullName evidence="1">Uncharacterized protein</fullName>
    </submittedName>
</protein>
<sequence>MKLKAIFLILLISYGAVVVPFTDYLRNRPVAVKLGYTPDARILKIASADHCSLVAQLAIVKVLFYYGTIVEKFTKKIDLPVEHHNMFKTVNTALKLDPYNMDAYYFTQAAFTWEVGRVREVNAVLDYGMKYRTWDYYLPFFAGFNSAYFLKDYRKAAQYMKNAAELSGDPLFTKLAARYFYESGQNQLGILFLETMRKGSKDKKIQSMYEIREKALKAVSLLEDAVVRFERERKCRPSDLSELVAANILTEIPVDPYGGKFYLAEDGKVRTTSKFAFGGKEK</sequence>
<evidence type="ECO:0000313" key="2">
    <source>
        <dbReference type="Proteomes" id="UP001144352"/>
    </source>
</evidence>
<name>A0A9W6FXE2_9BACT</name>
<proteinExistence type="predicted"/>
<accession>A0A9W6FXE2</accession>
<reference evidence="1" key="1">
    <citation type="submission" date="2022-12" db="EMBL/GenBank/DDBJ databases">
        <title>Reference genome sequencing for broad-spectrum identification of bacterial and archaeal isolates by mass spectrometry.</title>
        <authorList>
            <person name="Sekiguchi Y."/>
            <person name="Tourlousse D.M."/>
        </authorList>
    </citation>
    <scope>NUCLEOTIDE SEQUENCE</scope>
    <source>
        <strain evidence="1">H2</strain>
    </source>
</reference>
<comment type="caution">
    <text evidence="1">The sequence shown here is derived from an EMBL/GenBank/DDBJ whole genome shotgun (WGS) entry which is preliminary data.</text>
</comment>
<dbReference type="RefSeq" id="WP_214187374.1">
    <property type="nucleotide sequence ID" value="NZ_BSDS01000001.1"/>
</dbReference>
<evidence type="ECO:0000313" key="1">
    <source>
        <dbReference type="EMBL" id="GLI36610.1"/>
    </source>
</evidence>
<dbReference type="EMBL" id="BSDS01000001">
    <property type="protein sequence ID" value="GLI36610.1"/>
    <property type="molecule type" value="Genomic_DNA"/>
</dbReference>
<keyword evidence="2" id="KW-1185">Reference proteome</keyword>
<dbReference type="AlphaFoldDB" id="A0A9W6FXE2"/>
<gene>
    <name evidence="1" type="ORF">GHYDROH2_01110</name>
</gene>